<dbReference type="Pfam" id="PF21956">
    <property type="entry name" value="DUF6922"/>
    <property type="match status" value="1"/>
</dbReference>
<reference evidence="2 3" key="1">
    <citation type="submission" date="2016-10" db="EMBL/GenBank/DDBJ databases">
        <authorList>
            <person name="Varghese N."/>
            <person name="Submissions S."/>
        </authorList>
    </citation>
    <scope>NUCLEOTIDE SEQUENCE [LARGE SCALE GENOMIC DNA]</scope>
    <source>
        <strain evidence="2 3">DSM 25353</strain>
    </source>
</reference>
<name>A0A8X8IDF0_9BACT</name>
<organism evidence="2 3">
    <name type="scientific">Hydrobacter penzbergensis</name>
    <dbReference type="NCBI Taxonomy" id="1235997"/>
    <lineage>
        <taxon>Bacteria</taxon>
        <taxon>Pseudomonadati</taxon>
        <taxon>Bacteroidota</taxon>
        <taxon>Chitinophagia</taxon>
        <taxon>Chitinophagales</taxon>
        <taxon>Chitinophagaceae</taxon>
        <taxon>Hydrobacter</taxon>
    </lineage>
</organism>
<dbReference type="InterPro" id="IPR053830">
    <property type="entry name" value="DUF6922"/>
</dbReference>
<accession>A0A8X8IDF0</accession>
<protein>
    <recommendedName>
        <fullName evidence="1">DUF6922 domain-containing protein</fullName>
    </recommendedName>
</protein>
<evidence type="ECO:0000313" key="2">
    <source>
        <dbReference type="EMBL" id="SDW33385.1"/>
    </source>
</evidence>
<proteinExistence type="predicted"/>
<dbReference type="RefSeq" id="WP_139173822.1">
    <property type="nucleotide sequence ID" value="NZ_FNNO01000002.1"/>
</dbReference>
<feature type="domain" description="DUF6922" evidence="1">
    <location>
        <begin position="12"/>
        <end position="63"/>
    </location>
</feature>
<comment type="caution">
    <text evidence="2">The sequence shown here is derived from an EMBL/GenBank/DDBJ whole genome shotgun (WGS) entry which is preliminary data.</text>
</comment>
<dbReference type="Proteomes" id="UP000198711">
    <property type="component" value="Unassembled WGS sequence"/>
</dbReference>
<sequence length="103" mass="12304">MAVTAEKKIPHFNKRIFWDVRFASLDFESRASFVIERVFERGDVNDIRECRKFYSHEKIEAALLNAKFLPTRTMYLAAAVIQRHIEEFRCYKLRQSNPALFPY</sequence>
<dbReference type="AlphaFoldDB" id="A0A8X8IDF0"/>
<gene>
    <name evidence="2" type="ORF">SAMN05444410_10217</name>
</gene>
<dbReference type="EMBL" id="FNNO01000002">
    <property type="protein sequence ID" value="SDW33385.1"/>
    <property type="molecule type" value="Genomic_DNA"/>
</dbReference>
<evidence type="ECO:0000259" key="1">
    <source>
        <dbReference type="Pfam" id="PF21956"/>
    </source>
</evidence>
<keyword evidence="3" id="KW-1185">Reference proteome</keyword>
<evidence type="ECO:0000313" key="3">
    <source>
        <dbReference type="Proteomes" id="UP000198711"/>
    </source>
</evidence>